<dbReference type="SUPFAM" id="SSF52266">
    <property type="entry name" value="SGNH hydrolase"/>
    <property type="match status" value="1"/>
</dbReference>
<accession>A0A6J6QXL9</accession>
<dbReference type="Pfam" id="PF04311">
    <property type="entry name" value="DUF459"/>
    <property type="match status" value="1"/>
</dbReference>
<dbReference type="Gene3D" id="3.40.50.1110">
    <property type="entry name" value="SGNH hydrolase"/>
    <property type="match status" value="1"/>
</dbReference>
<organism evidence="1">
    <name type="scientific">freshwater metagenome</name>
    <dbReference type="NCBI Taxonomy" id="449393"/>
    <lineage>
        <taxon>unclassified sequences</taxon>
        <taxon>metagenomes</taxon>
        <taxon>ecological metagenomes</taxon>
    </lineage>
</organism>
<dbReference type="AlphaFoldDB" id="A0A6J6QXL9"/>
<evidence type="ECO:0000313" key="1">
    <source>
        <dbReference type="EMBL" id="CAB4716227.1"/>
    </source>
</evidence>
<dbReference type="EMBL" id="CAEZXS010000277">
    <property type="protein sequence ID" value="CAB4716227.1"/>
    <property type="molecule type" value="Genomic_DNA"/>
</dbReference>
<name>A0A6J6QXL9_9ZZZZ</name>
<gene>
    <name evidence="1" type="ORF">UFOPK2582_01679</name>
</gene>
<dbReference type="InterPro" id="IPR007407">
    <property type="entry name" value="DUF459"/>
</dbReference>
<protein>
    <submittedName>
        <fullName evidence="1">Unannotated protein</fullName>
    </submittedName>
</protein>
<proteinExistence type="predicted"/>
<dbReference type="InterPro" id="IPR036514">
    <property type="entry name" value="SGNH_hydro_sf"/>
</dbReference>
<sequence>MVISPTNRDVKRRWTAAWLGNLAVLACAVLACAVLVASCSDQNTVSAESDQPPITDASGQPVAAEGAPAKKITVAGDSISVGLGASLRKAVSPDVTLKVIGEEGSGLARPDDFNWPERLRTLARDFPPEVLVLSLSSNDAQDLADENGNQVVAYSQSEAWDLEYSNRLAESFDAFKDSGTTVLWVGHVRTQKDKVGLANRHIQQLAAQVASTRPWVVVQDLATLLGTGDQVAKDCLVADGLHLKTDCLDLAARALRDLPPIA</sequence>
<reference evidence="1" key="1">
    <citation type="submission" date="2020-05" db="EMBL/GenBank/DDBJ databases">
        <authorList>
            <person name="Chiriac C."/>
            <person name="Salcher M."/>
            <person name="Ghai R."/>
            <person name="Kavagutti S V."/>
        </authorList>
    </citation>
    <scope>NUCLEOTIDE SEQUENCE</scope>
</reference>